<dbReference type="Proteomes" id="UP001172155">
    <property type="component" value="Unassembled WGS sequence"/>
</dbReference>
<dbReference type="EMBL" id="JAUKUD010000003">
    <property type="protein sequence ID" value="KAK0749463.1"/>
    <property type="molecule type" value="Genomic_DNA"/>
</dbReference>
<keyword evidence="3" id="KW-1185">Reference proteome</keyword>
<feature type="region of interest" description="Disordered" evidence="1">
    <location>
        <begin position="298"/>
        <end position="331"/>
    </location>
</feature>
<evidence type="ECO:0000313" key="2">
    <source>
        <dbReference type="EMBL" id="KAK0749463.1"/>
    </source>
</evidence>
<accession>A0AA40F1I0</accession>
<evidence type="ECO:0000256" key="1">
    <source>
        <dbReference type="SAM" id="MobiDB-lite"/>
    </source>
</evidence>
<gene>
    <name evidence="2" type="ORF">B0T18DRAFT_106611</name>
</gene>
<evidence type="ECO:0000313" key="3">
    <source>
        <dbReference type="Proteomes" id="UP001172155"/>
    </source>
</evidence>
<dbReference type="AlphaFoldDB" id="A0AA40F1I0"/>
<name>A0AA40F1I0_9PEZI</name>
<reference evidence="2" key="1">
    <citation type="submission" date="2023-06" db="EMBL/GenBank/DDBJ databases">
        <title>Genome-scale phylogeny and comparative genomics of the fungal order Sordariales.</title>
        <authorList>
            <consortium name="Lawrence Berkeley National Laboratory"/>
            <person name="Hensen N."/>
            <person name="Bonometti L."/>
            <person name="Westerberg I."/>
            <person name="Brannstrom I.O."/>
            <person name="Guillou S."/>
            <person name="Cros-Aarteil S."/>
            <person name="Calhoun S."/>
            <person name="Haridas S."/>
            <person name="Kuo A."/>
            <person name="Mondo S."/>
            <person name="Pangilinan J."/>
            <person name="Riley R."/>
            <person name="LaButti K."/>
            <person name="Andreopoulos B."/>
            <person name="Lipzen A."/>
            <person name="Chen C."/>
            <person name="Yanf M."/>
            <person name="Daum C."/>
            <person name="Ng V."/>
            <person name="Clum A."/>
            <person name="Steindorff A."/>
            <person name="Ohm R."/>
            <person name="Martin F."/>
            <person name="Silar P."/>
            <person name="Natvig D."/>
            <person name="Lalanne C."/>
            <person name="Gautier V."/>
            <person name="Ament-velasquez S.L."/>
            <person name="Kruys A."/>
            <person name="Hutchinson M.I."/>
            <person name="Powell A.J."/>
            <person name="Barry K."/>
            <person name="Miller A.N."/>
            <person name="Grigoriev I.V."/>
            <person name="Debuchy R."/>
            <person name="Gladieux P."/>
            <person name="Thoren M.H."/>
            <person name="Johannesson H."/>
        </authorList>
    </citation>
    <scope>NUCLEOTIDE SEQUENCE</scope>
    <source>
        <strain evidence="2">SMH3187-1</strain>
    </source>
</reference>
<proteinExistence type="predicted"/>
<sequence length="420" mass="47458">MCYRDHSVWTVCAHSNVTQHTCKRGPFLSTFSACLGWSACKPNQKWVYRIRLGFCPECVEVFEPQFSTKDLRAILNYWTWKAGGDASADTRYSHCSPRGILRAHPYDVPIFQIWGVPARPELPEEELLLEYELLARQLDMFWIPDGPNRLAAAIQARRATSDYFSALEKGLNHTGRRGCYPPREFIPHHGQQPDAEPVMPIGFLVRQGTDDEGSAVRHPPIDLTVPRTRHALVNSPARERVRSHLGNRRGNNHFAPPQLRREEAFLVDDQDGQEFHDIELDEFPLTGQWASASEILSSPAPRAGEGQLDEEHSHQDRVHNDGNAPSIEPSREVSMSLVTSLVDNPYVEARDAVAISFTNPGQRPVLTGSPSGANTRIPEPRAISRSRNQKVDPASVELPEVDMEEIYYFLRLQWPAAVRY</sequence>
<organism evidence="2 3">
    <name type="scientific">Schizothecium vesticola</name>
    <dbReference type="NCBI Taxonomy" id="314040"/>
    <lineage>
        <taxon>Eukaryota</taxon>
        <taxon>Fungi</taxon>
        <taxon>Dikarya</taxon>
        <taxon>Ascomycota</taxon>
        <taxon>Pezizomycotina</taxon>
        <taxon>Sordariomycetes</taxon>
        <taxon>Sordariomycetidae</taxon>
        <taxon>Sordariales</taxon>
        <taxon>Schizotheciaceae</taxon>
        <taxon>Schizothecium</taxon>
    </lineage>
</organism>
<feature type="compositionally biased region" description="Basic and acidic residues" evidence="1">
    <location>
        <begin position="309"/>
        <end position="320"/>
    </location>
</feature>
<comment type="caution">
    <text evidence="2">The sequence shown here is derived from an EMBL/GenBank/DDBJ whole genome shotgun (WGS) entry which is preliminary data.</text>
</comment>
<protein>
    <submittedName>
        <fullName evidence="2">Uncharacterized protein</fullName>
    </submittedName>
</protein>